<dbReference type="SUPFAM" id="SSF56752">
    <property type="entry name" value="D-aminoacid aminotransferase-like PLP-dependent enzymes"/>
    <property type="match status" value="1"/>
</dbReference>
<dbReference type="GO" id="GO:0008652">
    <property type="term" value="P:amino acid biosynthetic process"/>
    <property type="evidence" value="ECO:0007669"/>
    <property type="project" value="UniProtKB-ARBA"/>
</dbReference>
<dbReference type="PANTHER" id="PTHR42743:SF11">
    <property type="entry name" value="AMINODEOXYCHORISMATE LYASE"/>
    <property type="match status" value="1"/>
</dbReference>
<dbReference type="EMBL" id="LGSS01000004">
    <property type="protein sequence ID" value="KNF09204.1"/>
    <property type="molecule type" value="Genomic_DNA"/>
</dbReference>
<keyword evidence="7" id="KW-1185">Reference proteome</keyword>
<evidence type="ECO:0000313" key="7">
    <source>
        <dbReference type="Proteomes" id="UP000037267"/>
    </source>
</evidence>
<dbReference type="CDD" id="cd00449">
    <property type="entry name" value="PLPDE_IV"/>
    <property type="match status" value="1"/>
</dbReference>
<comment type="cofactor">
    <cofactor evidence="1 5">
        <name>pyridoxal 5'-phosphate</name>
        <dbReference type="ChEBI" id="CHEBI:597326"/>
    </cofactor>
</comment>
<keyword evidence="6" id="KW-0032">Aminotransferase</keyword>
<dbReference type="InterPro" id="IPR001544">
    <property type="entry name" value="Aminotrans_IV"/>
</dbReference>
<evidence type="ECO:0000256" key="1">
    <source>
        <dbReference type="ARBA" id="ARBA00001933"/>
    </source>
</evidence>
<dbReference type="FunFam" id="3.20.10.10:FF:000002">
    <property type="entry name" value="D-alanine aminotransferase"/>
    <property type="match status" value="1"/>
</dbReference>
<dbReference type="OrthoDB" id="9805628at2"/>
<evidence type="ECO:0000256" key="2">
    <source>
        <dbReference type="ARBA" id="ARBA00009320"/>
    </source>
</evidence>
<reference evidence="7" key="1">
    <citation type="submission" date="2015-07" db="EMBL/GenBank/DDBJ databases">
        <title>Draft genome sequence of the purine-degrading Gottschalkia purinilyticum DSM 1384 (formerly Clostridium purinilyticum).</title>
        <authorList>
            <person name="Poehlein A."/>
            <person name="Schiel-Bengelsdorf B."/>
            <person name="Bengelsdorf F.R."/>
            <person name="Daniel R."/>
            <person name="Duerre P."/>
        </authorList>
    </citation>
    <scope>NUCLEOTIDE SEQUENCE [LARGE SCALE GENOMIC DNA]</scope>
    <source>
        <strain evidence="7">DSM 1384</strain>
    </source>
</reference>
<dbReference type="GO" id="GO:0005829">
    <property type="term" value="C:cytosol"/>
    <property type="evidence" value="ECO:0007669"/>
    <property type="project" value="TreeGrafter"/>
</dbReference>
<dbReference type="InterPro" id="IPR018300">
    <property type="entry name" value="Aminotrans_IV_CS"/>
</dbReference>
<protein>
    <submittedName>
        <fullName evidence="6">Aminotransferase, class IV</fullName>
    </submittedName>
</protein>
<dbReference type="GO" id="GO:0046394">
    <property type="term" value="P:carboxylic acid biosynthetic process"/>
    <property type="evidence" value="ECO:0007669"/>
    <property type="project" value="UniProtKB-ARBA"/>
</dbReference>
<evidence type="ECO:0000256" key="4">
    <source>
        <dbReference type="RuleBase" id="RU004106"/>
    </source>
</evidence>
<dbReference type="InterPro" id="IPR043132">
    <property type="entry name" value="BCAT-like_C"/>
</dbReference>
<dbReference type="InterPro" id="IPR050571">
    <property type="entry name" value="Class-IV_PLP-Dep_Aminotrnsfr"/>
</dbReference>
<comment type="caution">
    <text evidence="6">The sequence shown here is derived from an EMBL/GenBank/DDBJ whole genome shotgun (WGS) entry which is preliminary data.</text>
</comment>
<evidence type="ECO:0000256" key="5">
    <source>
        <dbReference type="RuleBase" id="RU004516"/>
    </source>
</evidence>
<comment type="similarity">
    <text evidence="2 4">Belongs to the class-IV pyridoxal-phosphate-dependent aminotransferase family.</text>
</comment>
<evidence type="ECO:0000313" key="6">
    <source>
        <dbReference type="EMBL" id="KNF09204.1"/>
    </source>
</evidence>
<dbReference type="Pfam" id="PF01063">
    <property type="entry name" value="Aminotran_4"/>
    <property type="match status" value="1"/>
</dbReference>
<dbReference type="STRING" id="1503.CLPU_4c02500"/>
<dbReference type="Gene3D" id="3.20.10.10">
    <property type="entry name" value="D-amino Acid Aminotransferase, subunit A, domain 2"/>
    <property type="match status" value="1"/>
</dbReference>
<organism evidence="6 7">
    <name type="scientific">Gottschalkia purinilytica</name>
    <name type="common">Clostridium purinilyticum</name>
    <dbReference type="NCBI Taxonomy" id="1503"/>
    <lineage>
        <taxon>Bacteria</taxon>
        <taxon>Bacillati</taxon>
        <taxon>Bacillota</taxon>
        <taxon>Tissierellia</taxon>
        <taxon>Tissierellales</taxon>
        <taxon>Gottschalkiaceae</taxon>
        <taxon>Gottschalkia</taxon>
    </lineage>
</organism>
<evidence type="ECO:0000256" key="3">
    <source>
        <dbReference type="ARBA" id="ARBA00022898"/>
    </source>
</evidence>
<dbReference type="InterPro" id="IPR036038">
    <property type="entry name" value="Aminotransferase-like"/>
</dbReference>
<keyword evidence="6" id="KW-0808">Transferase</keyword>
<dbReference type="AlphaFoldDB" id="A0A0L0WCJ7"/>
<name>A0A0L0WCJ7_GOTPU</name>
<sequence length="270" mass="30921">MYISINGKIVEDKNSSISPMSEGYMFGYGLFETIKVVNSKMCFLEEHIERLKKSCKKIGLEFNFNIKEIENRAYKILEKNKLNIGAIKIVYSKNGEENYLIITTRKSSYTENNYKVGYKICFSDIRRNPDSILPYIKSVNYMENIIAKKIGNEKGYEEVIFLNTKNKIAEGSVSNIFFIKNDILFTPSIECGILPGITRDKVIDIAKELDVKVNIGEFSKDELLNADEVFITNSLMDIMPISNIDNKLFNIEKNIITCKIMNKYKSLIGG</sequence>
<dbReference type="PROSITE" id="PS00770">
    <property type="entry name" value="AA_TRANSFER_CLASS_4"/>
    <property type="match status" value="1"/>
</dbReference>
<dbReference type="GO" id="GO:0008483">
    <property type="term" value="F:transaminase activity"/>
    <property type="evidence" value="ECO:0007669"/>
    <property type="project" value="UniProtKB-KW"/>
</dbReference>
<dbReference type="InterPro" id="IPR043131">
    <property type="entry name" value="BCAT-like_N"/>
</dbReference>
<accession>A0A0L0WCJ7</accession>
<keyword evidence="3 5" id="KW-0663">Pyridoxal phosphate</keyword>
<gene>
    <name evidence="6" type="ORF">CLPU_4c02500</name>
</gene>
<dbReference type="RefSeq" id="WP_050354772.1">
    <property type="nucleotide sequence ID" value="NZ_LGSS01000004.1"/>
</dbReference>
<dbReference type="PANTHER" id="PTHR42743">
    <property type="entry name" value="AMINO-ACID AMINOTRANSFERASE"/>
    <property type="match status" value="1"/>
</dbReference>
<dbReference type="Gene3D" id="3.30.470.10">
    <property type="match status" value="1"/>
</dbReference>
<proteinExistence type="inferred from homology"/>
<dbReference type="Proteomes" id="UP000037267">
    <property type="component" value="Unassembled WGS sequence"/>
</dbReference>